<evidence type="ECO:0000256" key="1">
    <source>
        <dbReference type="ARBA" id="ARBA00022679"/>
    </source>
</evidence>
<keyword evidence="2" id="KW-1133">Transmembrane helix</keyword>
<keyword evidence="5" id="KW-1185">Reference proteome</keyword>
<proteinExistence type="predicted"/>
<evidence type="ECO:0000256" key="2">
    <source>
        <dbReference type="SAM" id="Phobius"/>
    </source>
</evidence>
<protein>
    <recommendedName>
        <fullName evidence="3">Glycosyl transferase family 1 domain-containing protein</fullName>
    </recommendedName>
</protein>
<feature type="domain" description="Glycosyl transferase family 1" evidence="3">
    <location>
        <begin position="190"/>
        <end position="344"/>
    </location>
</feature>
<feature type="transmembrane region" description="Helical" evidence="2">
    <location>
        <begin position="103"/>
        <end position="125"/>
    </location>
</feature>
<dbReference type="EMBL" id="AP019400">
    <property type="protein sequence ID" value="BBI31789.1"/>
    <property type="molecule type" value="Genomic_DNA"/>
</dbReference>
<dbReference type="PANTHER" id="PTHR46401:SF2">
    <property type="entry name" value="GLYCOSYLTRANSFERASE WBBK-RELATED"/>
    <property type="match status" value="1"/>
</dbReference>
<organism evidence="4 5">
    <name type="scientific">Cohnella abietis</name>
    <dbReference type="NCBI Taxonomy" id="2507935"/>
    <lineage>
        <taxon>Bacteria</taxon>
        <taxon>Bacillati</taxon>
        <taxon>Bacillota</taxon>
        <taxon>Bacilli</taxon>
        <taxon>Bacillales</taxon>
        <taxon>Paenibacillaceae</taxon>
        <taxon>Cohnella</taxon>
    </lineage>
</organism>
<dbReference type="GO" id="GO:0009103">
    <property type="term" value="P:lipopolysaccharide biosynthetic process"/>
    <property type="evidence" value="ECO:0007669"/>
    <property type="project" value="TreeGrafter"/>
</dbReference>
<dbReference type="Proteomes" id="UP000289856">
    <property type="component" value="Chromosome"/>
</dbReference>
<evidence type="ECO:0000313" key="4">
    <source>
        <dbReference type="EMBL" id="BBI31789.1"/>
    </source>
</evidence>
<gene>
    <name evidence="4" type="ORF">KCTCHS21_11880</name>
</gene>
<dbReference type="InterPro" id="IPR001296">
    <property type="entry name" value="Glyco_trans_1"/>
</dbReference>
<evidence type="ECO:0000313" key="5">
    <source>
        <dbReference type="Proteomes" id="UP000289856"/>
    </source>
</evidence>
<keyword evidence="2" id="KW-0472">Membrane</keyword>
<dbReference type="SUPFAM" id="SSF53756">
    <property type="entry name" value="UDP-Glycosyltransferase/glycogen phosphorylase"/>
    <property type="match status" value="1"/>
</dbReference>
<reference evidence="4 5" key="1">
    <citation type="submission" date="2019-01" db="EMBL/GenBank/DDBJ databases">
        <title>Complete genome sequence of Cohnella hallensis HS21 isolated from Korean fir (Abies koreana) rhizospheric soil.</title>
        <authorList>
            <person name="Jiang L."/>
            <person name="Kang S.W."/>
            <person name="Kim S."/>
            <person name="Jung J."/>
            <person name="Kim C.Y."/>
            <person name="Kim D.H."/>
            <person name="Kim S.W."/>
            <person name="Lee J."/>
        </authorList>
    </citation>
    <scope>NUCLEOTIDE SEQUENCE [LARGE SCALE GENOMIC DNA]</scope>
    <source>
        <strain evidence="4 5">HS21</strain>
    </source>
</reference>
<dbReference type="CDD" id="cd03801">
    <property type="entry name" value="GT4_PimA-like"/>
    <property type="match status" value="1"/>
</dbReference>
<dbReference type="AlphaFoldDB" id="A0A3T1D196"/>
<keyword evidence="1" id="KW-0808">Transferase</keyword>
<sequence>MPMKNILLYDLSNDGHHFIYNSTVMNKIKSQYNKACYYTATDNKDIINELRDKQIEVHNIHVTRKANQYLSVGYRTILLIRMLLFARINGFKKIHLFHLDSNIISLLCLLPFLLGLQVTGTLHWFPTRKWKKRILLFLLRFSMVNKIVVHGDYTQHEFNELLRPEHEQKIVNIHFPNFPIPQVSSKDNTKEVEEKLAGLTRPFFLCFGGLRSDKGIDLLLESLAPLRGKSFTLIVAGSEGYFTGNDIKQLAKQYGIEDKVFLDLRFIPDDVMDYYFNACDAVILPYRTLFSGQSGPLTEGAARNKYILGPRHGEIGHTIQTYHLGNTFEAENVEDLTDKLQQTLGTIHNEGSTLPSNNTYAPLISMERFIHSYDQFFASNG</sequence>
<name>A0A3T1D196_9BACL</name>
<accession>A0A3T1D196</accession>
<evidence type="ECO:0000259" key="3">
    <source>
        <dbReference type="Pfam" id="PF00534"/>
    </source>
</evidence>
<dbReference type="GO" id="GO:0016757">
    <property type="term" value="F:glycosyltransferase activity"/>
    <property type="evidence" value="ECO:0007669"/>
    <property type="project" value="InterPro"/>
</dbReference>
<dbReference type="PANTHER" id="PTHR46401">
    <property type="entry name" value="GLYCOSYLTRANSFERASE WBBK-RELATED"/>
    <property type="match status" value="1"/>
</dbReference>
<dbReference type="Gene3D" id="3.40.50.2000">
    <property type="entry name" value="Glycogen Phosphorylase B"/>
    <property type="match status" value="2"/>
</dbReference>
<dbReference type="KEGG" id="cohn:KCTCHS21_11880"/>
<keyword evidence="2" id="KW-0812">Transmembrane</keyword>
<dbReference type="Pfam" id="PF00534">
    <property type="entry name" value="Glycos_transf_1"/>
    <property type="match status" value="1"/>
</dbReference>
<feature type="transmembrane region" description="Helical" evidence="2">
    <location>
        <begin position="72"/>
        <end position="91"/>
    </location>
</feature>